<organism evidence="2 3">
    <name type="scientific">Aerophobetes bacterium</name>
    <dbReference type="NCBI Taxonomy" id="2030807"/>
    <lineage>
        <taxon>Bacteria</taxon>
        <taxon>Candidatus Aerophobota</taxon>
    </lineage>
</organism>
<evidence type="ECO:0000313" key="2">
    <source>
        <dbReference type="EMBL" id="RLE14908.1"/>
    </source>
</evidence>
<sequence length="53" mass="6326">IEIHQELSHKIDLVSKDPYGEGWMIKVKIENPEELNSLMGPDEYEEWIKQEEK</sequence>
<evidence type="ECO:0000256" key="1">
    <source>
        <dbReference type="ARBA" id="ARBA00022823"/>
    </source>
</evidence>
<dbReference type="InterPro" id="IPR002930">
    <property type="entry name" value="GCV_H"/>
</dbReference>
<accession>A0A662DJ39</accession>
<keyword evidence="1" id="KW-0450">Lipoyl</keyword>
<dbReference type="PANTHER" id="PTHR11715">
    <property type="entry name" value="GLYCINE CLEAVAGE SYSTEM H PROTEIN"/>
    <property type="match status" value="1"/>
</dbReference>
<gene>
    <name evidence="2" type="ORF">DRJ04_01430</name>
</gene>
<dbReference type="AlphaFoldDB" id="A0A662DJ39"/>
<proteinExistence type="predicted"/>
<comment type="caution">
    <text evidence="2">The sequence shown here is derived from an EMBL/GenBank/DDBJ whole genome shotgun (WGS) entry which is preliminary data.</text>
</comment>
<dbReference type="GO" id="GO:0019464">
    <property type="term" value="P:glycine decarboxylation via glycine cleavage system"/>
    <property type="evidence" value="ECO:0007669"/>
    <property type="project" value="InterPro"/>
</dbReference>
<dbReference type="EMBL" id="QMQA01000024">
    <property type="protein sequence ID" value="RLE14908.1"/>
    <property type="molecule type" value="Genomic_DNA"/>
</dbReference>
<dbReference type="GO" id="GO:0005960">
    <property type="term" value="C:glycine cleavage complex"/>
    <property type="evidence" value="ECO:0007669"/>
    <property type="project" value="InterPro"/>
</dbReference>
<dbReference type="InterPro" id="IPR011053">
    <property type="entry name" value="Single_hybrid_motif"/>
</dbReference>
<feature type="non-terminal residue" evidence="2">
    <location>
        <position position="1"/>
    </location>
</feature>
<dbReference type="Pfam" id="PF01597">
    <property type="entry name" value="GCV_H"/>
    <property type="match status" value="1"/>
</dbReference>
<dbReference type="GO" id="GO:0009249">
    <property type="term" value="P:protein lipoylation"/>
    <property type="evidence" value="ECO:0007669"/>
    <property type="project" value="TreeGrafter"/>
</dbReference>
<name>A0A662DJ39_UNCAE</name>
<dbReference type="SUPFAM" id="SSF51230">
    <property type="entry name" value="Single hybrid motif"/>
    <property type="match status" value="1"/>
</dbReference>
<dbReference type="Gene3D" id="2.40.50.100">
    <property type="match status" value="1"/>
</dbReference>
<protein>
    <submittedName>
        <fullName evidence="2">Glycine cleavage system protein H</fullName>
    </submittedName>
</protein>
<dbReference type="PANTHER" id="PTHR11715:SF3">
    <property type="entry name" value="GLYCINE CLEAVAGE SYSTEM H PROTEIN-RELATED"/>
    <property type="match status" value="1"/>
</dbReference>
<reference evidence="2 3" key="1">
    <citation type="submission" date="2018-06" db="EMBL/GenBank/DDBJ databases">
        <title>Extensive metabolic versatility and redundancy in microbially diverse, dynamic hydrothermal sediments.</title>
        <authorList>
            <person name="Dombrowski N."/>
            <person name="Teske A."/>
            <person name="Baker B.J."/>
        </authorList>
    </citation>
    <scope>NUCLEOTIDE SEQUENCE [LARGE SCALE GENOMIC DNA]</scope>
    <source>
        <strain evidence="2">B3_G15</strain>
    </source>
</reference>
<evidence type="ECO:0000313" key="3">
    <source>
        <dbReference type="Proteomes" id="UP000280417"/>
    </source>
</evidence>
<dbReference type="InterPro" id="IPR033753">
    <property type="entry name" value="GCV_H/Fam206"/>
</dbReference>
<dbReference type="Proteomes" id="UP000280417">
    <property type="component" value="Unassembled WGS sequence"/>
</dbReference>
<dbReference type="GO" id="GO:0005737">
    <property type="term" value="C:cytoplasm"/>
    <property type="evidence" value="ECO:0007669"/>
    <property type="project" value="TreeGrafter"/>
</dbReference>